<evidence type="ECO:0000256" key="11">
    <source>
        <dbReference type="SAM" id="SignalP"/>
    </source>
</evidence>
<dbReference type="RefSeq" id="WP_085038823.1">
    <property type="nucleotide sequence ID" value="NZ_CADIKG010000015.1"/>
</dbReference>
<evidence type="ECO:0000313" key="16">
    <source>
        <dbReference type="Proteomes" id="UP000494135"/>
    </source>
</evidence>
<feature type="chain" id="PRO_5044567781" evidence="11">
    <location>
        <begin position="23"/>
        <end position="387"/>
    </location>
</feature>
<keyword evidence="3" id="KW-0813">Transport</keyword>
<keyword evidence="10" id="KW-0998">Cell outer membrane</keyword>
<keyword evidence="4" id="KW-1134">Transmembrane beta strand</keyword>
<dbReference type="EMBL" id="NBYX01000003">
    <property type="protein sequence ID" value="ORT87683.1"/>
    <property type="molecule type" value="Genomic_DNA"/>
</dbReference>
<evidence type="ECO:0000256" key="9">
    <source>
        <dbReference type="ARBA" id="ARBA00023136"/>
    </source>
</evidence>
<dbReference type="Proteomes" id="UP000494135">
    <property type="component" value="Unassembled WGS sequence"/>
</dbReference>
<dbReference type="Pfam" id="PF13609">
    <property type="entry name" value="Porin_4"/>
    <property type="match status" value="1"/>
</dbReference>
<name>A0A1X1PLG9_9BURK</name>
<dbReference type="InterPro" id="IPR050298">
    <property type="entry name" value="Gram-neg_bact_OMP"/>
</dbReference>
<keyword evidence="15" id="KW-1185">Reference proteome</keyword>
<reference evidence="13 16" key="2">
    <citation type="submission" date="2020-04" db="EMBL/GenBank/DDBJ databases">
        <authorList>
            <person name="De Canck E."/>
        </authorList>
    </citation>
    <scope>NUCLEOTIDE SEQUENCE [LARGE SCALE GENOMIC DNA]</scope>
    <source>
        <strain evidence="13 16">LMG 29660</strain>
    </source>
</reference>
<dbReference type="GO" id="GO:0006811">
    <property type="term" value="P:monoatomic ion transport"/>
    <property type="evidence" value="ECO:0007669"/>
    <property type="project" value="UniProtKB-KW"/>
</dbReference>
<evidence type="ECO:0000256" key="1">
    <source>
        <dbReference type="ARBA" id="ARBA00004571"/>
    </source>
</evidence>
<dbReference type="CDD" id="cd00342">
    <property type="entry name" value="gram_neg_porins"/>
    <property type="match status" value="1"/>
</dbReference>
<evidence type="ECO:0000256" key="8">
    <source>
        <dbReference type="ARBA" id="ARBA00023114"/>
    </source>
</evidence>
<evidence type="ECO:0000256" key="2">
    <source>
        <dbReference type="ARBA" id="ARBA00011233"/>
    </source>
</evidence>
<dbReference type="EMBL" id="CADIKG010000015">
    <property type="protein sequence ID" value="CAB3764843.1"/>
    <property type="molecule type" value="Genomic_DNA"/>
</dbReference>
<evidence type="ECO:0000313" key="15">
    <source>
        <dbReference type="Proteomes" id="UP000193146"/>
    </source>
</evidence>
<feature type="domain" description="Porin" evidence="12">
    <location>
        <begin position="9"/>
        <end position="350"/>
    </location>
</feature>
<keyword evidence="6 11" id="KW-0732">Signal</keyword>
<keyword evidence="8" id="KW-0626">Porin</keyword>
<dbReference type="GO" id="GO:0015288">
    <property type="term" value="F:porin activity"/>
    <property type="evidence" value="ECO:0007669"/>
    <property type="project" value="UniProtKB-KW"/>
</dbReference>
<accession>A0A1X1PLG9</accession>
<keyword evidence="9" id="KW-0472">Membrane</keyword>
<evidence type="ECO:0000256" key="5">
    <source>
        <dbReference type="ARBA" id="ARBA00022692"/>
    </source>
</evidence>
<dbReference type="SUPFAM" id="SSF56935">
    <property type="entry name" value="Porins"/>
    <property type="match status" value="1"/>
</dbReference>
<dbReference type="OrthoDB" id="8982743at2"/>
<dbReference type="PANTHER" id="PTHR34501">
    <property type="entry name" value="PROTEIN YDDL-RELATED"/>
    <property type="match status" value="1"/>
</dbReference>
<dbReference type="Proteomes" id="UP000193146">
    <property type="component" value="Unassembled WGS sequence"/>
</dbReference>
<gene>
    <name evidence="14" type="ORF">B7G54_06925</name>
    <name evidence="13" type="ORF">LMG29660_05104</name>
</gene>
<dbReference type="GO" id="GO:0009279">
    <property type="term" value="C:cell outer membrane"/>
    <property type="evidence" value="ECO:0007669"/>
    <property type="project" value="UniProtKB-SubCell"/>
</dbReference>
<protein>
    <submittedName>
        <fullName evidence="13 14">Porin</fullName>
    </submittedName>
</protein>
<evidence type="ECO:0000256" key="3">
    <source>
        <dbReference type="ARBA" id="ARBA00022448"/>
    </source>
</evidence>
<evidence type="ECO:0000256" key="7">
    <source>
        <dbReference type="ARBA" id="ARBA00023065"/>
    </source>
</evidence>
<evidence type="ECO:0000256" key="4">
    <source>
        <dbReference type="ARBA" id="ARBA00022452"/>
    </source>
</evidence>
<evidence type="ECO:0000256" key="6">
    <source>
        <dbReference type="ARBA" id="ARBA00022729"/>
    </source>
</evidence>
<dbReference type="AlphaFoldDB" id="A0A1X1PLG9"/>
<dbReference type="PANTHER" id="PTHR34501:SF9">
    <property type="entry name" value="MAJOR OUTER MEMBRANE PROTEIN P.IA"/>
    <property type="match status" value="1"/>
</dbReference>
<keyword evidence="7" id="KW-0406">Ion transport</keyword>
<dbReference type="InterPro" id="IPR023614">
    <property type="entry name" value="Porin_dom_sf"/>
</dbReference>
<evidence type="ECO:0000313" key="14">
    <source>
        <dbReference type="EMBL" id="ORT87683.1"/>
    </source>
</evidence>
<evidence type="ECO:0000259" key="12">
    <source>
        <dbReference type="Pfam" id="PF13609"/>
    </source>
</evidence>
<evidence type="ECO:0000256" key="10">
    <source>
        <dbReference type="ARBA" id="ARBA00023237"/>
    </source>
</evidence>
<dbReference type="Gene3D" id="2.40.160.10">
    <property type="entry name" value="Porin"/>
    <property type="match status" value="1"/>
</dbReference>
<dbReference type="GO" id="GO:0046930">
    <property type="term" value="C:pore complex"/>
    <property type="evidence" value="ECO:0007669"/>
    <property type="project" value="UniProtKB-KW"/>
</dbReference>
<comment type="subcellular location">
    <subcellularLocation>
        <location evidence="1">Cell outer membrane</location>
        <topology evidence="1">Multi-pass membrane protein</topology>
    </subcellularLocation>
</comment>
<keyword evidence="5" id="KW-0812">Transmembrane</keyword>
<sequence length="387" mass="41281">MKYAKQCVATSLALLMPMLSHAQSSITLYGVLDAGLLYVNNVNGAHQYATQAGWYQGNRWGLTGTEDLGGGYQAIFRLESGFSPLNGSLGQGGAMFGRQAYVGIASPYGTVTVGRQYDAIVDYAEPARANTALLINHPGEFDNLGNDYRLNNVVKYSSVNLHGFKFGGLFSLGGVAGSFERNRAYSFGASYSQGPLFLGVAYLDVRDPNFSYYGNNPSSSTTGNNMSAYRIFSGYASARSLNTFAASGSYAFGNLNVALTYSNVRFQGLGALGSLNPQGYQGTAAFNTAELALGYAITPSLKLGASYQYIHGAPVRNGEAGKVTYHEADVSIDYLLSKRTDVYAMVMAQQASGRDSTGQAAMAQLWALSPASNNRQVGTVIGLRHKF</sequence>
<comment type="subunit">
    <text evidence="2">Homotrimer.</text>
</comment>
<organism evidence="14 15">
    <name type="scientific">Burkholderia puraquae</name>
    <dbReference type="NCBI Taxonomy" id="1904757"/>
    <lineage>
        <taxon>Bacteria</taxon>
        <taxon>Pseudomonadati</taxon>
        <taxon>Pseudomonadota</taxon>
        <taxon>Betaproteobacteria</taxon>
        <taxon>Burkholderiales</taxon>
        <taxon>Burkholderiaceae</taxon>
        <taxon>Burkholderia</taxon>
        <taxon>Burkholderia cepacia complex</taxon>
    </lineage>
</organism>
<evidence type="ECO:0000313" key="13">
    <source>
        <dbReference type="EMBL" id="CAB3764843.1"/>
    </source>
</evidence>
<feature type="signal peptide" evidence="11">
    <location>
        <begin position="1"/>
        <end position="22"/>
    </location>
</feature>
<reference evidence="14 15" key="1">
    <citation type="submission" date="2017-04" db="EMBL/GenBank/DDBJ databases">
        <title>Burkholderia puraquae sp. nov., a novel Burkholderia cepacia complex species from hospital setting samples.</title>
        <authorList>
            <person name="Martina P."/>
            <person name="Leguizamon M."/>
            <person name="Prieto C."/>
            <person name="Sousa S."/>
            <person name="Montanaro P."/>
            <person name="Draghi W."/>
            <person name="Staembler M."/>
            <person name="Bettiol M."/>
            <person name="Figoli C."/>
            <person name="Palau J."/>
            <person name="Alvarez F."/>
            <person name="Benetti S."/>
            <person name="Anchat E."/>
            <person name="Vescina C."/>
            <person name="Ferreras J."/>
            <person name="Lasch P."/>
            <person name="Lagares A."/>
            <person name="Zorreguieta A."/>
            <person name="Yantorno O."/>
            <person name="Bosch A."/>
        </authorList>
    </citation>
    <scope>NUCLEOTIDE SEQUENCE [LARGE SCALE GENOMIC DNA]</scope>
    <source>
        <strain evidence="14 15">CAMPA 1040</strain>
    </source>
</reference>
<proteinExistence type="predicted"/>
<dbReference type="InterPro" id="IPR033900">
    <property type="entry name" value="Gram_neg_porin_domain"/>
</dbReference>